<keyword evidence="9" id="KW-1185">Reference proteome</keyword>
<keyword evidence="7" id="KW-0732">Signal</keyword>
<evidence type="ECO:0000256" key="6">
    <source>
        <dbReference type="SAM" id="Phobius"/>
    </source>
</evidence>
<gene>
    <name evidence="8" type="ORF">OESDEN_11013</name>
</gene>
<evidence type="ECO:0000256" key="7">
    <source>
        <dbReference type="SAM" id="SignalP"/>
    </source>
</evidence>
<name>A0A0B1T1A9_OESDE</name>
<dbReference type="Proteomes" id="UP000053660">
    <property type="component" value="Unassembled WGS sequence"/>
</dbReference>
<evidence type="ECO:0000256" key="4">
    <source>
        <dbReference type="ARBA" id="ARBA00022989"/>
    </source>
</evidence>
<feature type="chain" id="PRO_5002065379" description="Proteolipid membrane potential modulator" evidence="7">
    <location>
        <begin position="18"/>
        <end position="95"/>
    </location>
</feature>
<dbReference type="OrthoDB" id="5912871at2759"/>
<evidence type="ECO:0000256" key="1">
    <source>
        <dbReference type="ARBA" id="ARBA00004370"/>
    </source>
</evidence>
<keyword evidence="3 6" id="KW-0812">Transmembrane</keyword>
<evidence type="ECO:0000313" key="9">
    <source>
        <dbReference type="Proteomes" id="UP000053660"/>
    </source>
</evidence>
<evidence type="ECO:0000256" key="2">
    <source>
        <dbReference type="ARBA" id="ARBA00009530"/>
    </source>
</evidence>
<keyword evidence="5 6" id="KW-0472">Membrane</keyword>
<dbReference type="GO" id="GO:0016020">
    <property type="term" value="C:membrane"/>
    <property type="evidence" value="ECO:0007669"/>
    <property type="project" value="UniProtKB-SubCell"/>
</dbReference>
<proteinExistence type="inferred from homology"/>
<dbReference type="InterPro" id="IPR000612">
    <property type="entry name" value="PMP3"/>
</dbReference>
<dbReference type="PANTHER" id="PTHR21659">
    <property type="entry name" value="HYDROPHOBIC PROTEIN RCI2 LOW TEMPERATURE AND SALT RESPONSIVE PROTEIN LTI6 -RELATED"/>
    <property type="match status" value="1"/>
</dbReference>
<accession>A0A0B1T1A9</accession>
<comment type="subcellular location">
    <subcellularLocation>
        <location evidence="1">Membrane</location>
    </subcellularLocation>
</comment>
<dbReference type="AlphaFoldDB" id="A0A0B1T1A9"/>
<feature type="signal peptide" evidence="7">
    <location>
        <begin position="1"/>
        <end position="17"/>
    </location>
</feature>
<organism evidence="8 9">
    <name type="scientific">Oesophagostomum dentatum</name>
    <name type="common">Nodular worm</name>
    <dbReference type="NCBI Taxonomy" id="61180"/>
    <lineage>
        <taxon>Eukaryota</taxon>
        <taxon>Metazoa</taxon>
        <taxon>Ecdysozoa</taxon>
        <taxon>Nematoda</taxon>
        <taxon>Chromadorea</taxon>
        <taxon>Rhabditida</taxon>
        <taxon>Rhabditina</taxon>
        <taxon>Rhabditomorpha</taxon>
        <taxon>Strongyloidea</taxon>
        <taxon>Strongylidae</taxon>
        <taxon>Oesophagostomum</taxon>
    </lineage>
</organism>
<protein>
    <recommendedName>
        <fullName evidence="10">Proteolipid membrane potential modulator</fullName>
    </recommendedName>
</protein>
<evidence type="ECO:0000256" key="5">
    <source>
        <dbReference type="ARBA" id="ARBA00023136"/>
    </source>
</evidence>
<evidence type="ECO:0008006" key="10">
    <source>
        <dbReference type="Google" id="ProtNLM"/>
    </source>
</evidence>
<keyword evidence="4 6" id="KW-1133">Transmembrane helix</keyword>
<reference evidence="8 9" key="1">
    <citation type="submission" date="2014-03" db="EMBL/GenBank/DDBJ databases">
        <title>Draft genome of the hookworm Oesophagostomum dentatum.</title>
        <authorList>
            <person name="Mitreva M."/>
        </authorList>
    </citation>
    <scope>NUCLEOTIDE SEQUENCE [LARGE SCALE GENOMIC DNA]</scope>
    <source>
        <strain evidence="8 9">OD-Hann</strain>
    </source>
</reference>
<sequence length="95" mass="10814">MCVILLCILAIFCPPLAVLFDQGCTAQFWINLLLTILIWVPGPLAVLFDQGCTAQFWINCLLTLLVWVPGVIHAFWVLLCRAGDHRYHEYQRGAR</sequence>
<dbReference type="EMBL" id="KN554607">
    <property type="protein sequence ID" value="KHJ89170.1"/>
    <property type="molecule type" value="Genomic_DNA"/>
</dbReference>
<dbReference type="Pfam" id="PF01679">
    <property type="entry name" value="Pmp3"/>
    <property type="match status" value="2"/>
</dbReference>
<evidence type="ECO:0000313" key="8">
    <source>
        <dbReference type="EMBL" id="KHJ89170.1"/>
    </source>
</evidence>
<feature type="transmembrane region" description="Helical" evidence="6">
    <location>
        <begin position="60"/>
        <end position="79"/>
    </location>
</feature>
<evidence type="ECO:0000256" key="3">
    <source>
        <dbReference type="ARBA" id="ARBA00022692"/>
    </source>
</evidence>
<comment type="similarity">
    <text evidence="2">Belongs to the UPF0057 (PMP3) family.</text>
</comment>
<feature type="transmembrane region" description="Helical" evidence="6">
    <location>
        <begin position="29"/>
        <end position="48"/>
    </location>
</feature>
<dbReference type="PANTHER" id="PTHR21659:SF42">
    <property type="entry name" value="UPF0057 MEMBRANE PROTEIN ZK632.10-RELATED"/>
    <property type="match status" value="1"/>
</dbReference>